<keyword evidence="2" id="KW-1185">Reference proteome</keyword>
<name>A0ACB9FU19_9ASTR</name>
<dbReference type="Proteomes" id="UP001056120">
    <property type="component" value="Linkage Group LG16"/>
</dbReference>
<evidence type="ECO:0000313" key="2">
    <source>
        <dbReference type="Proteomes" id="UP001056120"/>
    </source>
</evidence>
<reference evidence="2" key="1">
    <citation type="journal article" date="2022" name="Mol. Ecol. Resour.">
        <title>The genomes of chicory, endive, great burdock and yacon provide insights into Asteraceae palaeo-polyploidization history and plant inulin production.</title>
        <authorList>
            <person name="Fan W."/>
            <person name="Wang S."/>
            <person name="Wang H."/>
            <person name="Wang A."/>
            <person name="Jiang F."/>
            <person name="Liu H."/>
            <person name="Zhao H."/>
            <person name="Xu D."/>
            <person name="Zhang Y."/>
        </authorList>
    </citation>
    <scope>NUCLEOTIDE SEQUENCE [LARGE SCALE GENOMIC DNA]</scope>
    <source>
        <strain evidence="2">cv. Yunnan</strain>
    </source>
</reference>
<evidence type="ECO:0000313" key="1">
    <source>
        <dbReference type="EMBL" id="KAI3774316.1"/>
    </source>
</evidence>
<proteinExistence type="predicted"/>
<accession>A0ACB9FU19</accession>
<gene>
    <name evidence="1" type="ORF">L1987_48867</name>
</gene>
<reference evidence="1 2" key="2">
    <citation type="journal article" date="2022" name="Mol. Ecol. Resour.">
        <title>The genomes of chicory, endive, great burdock and yacon provide insights into Asteraceae paleo-polyploidization history and plant inulin production.</title>
        <authorList>
            <person name="Fan W."/>
            <person name="Wang S."/>
            <person name="Wang H."/>
            <person name="Wang A."/>
            <person name="Jiang F."/>
            <person name="Liu H."/>
            <person name="Zhao H."/>
            <person name="Xu D."/>
            <person name="Zhang Y."/>
        </authorList>
    </citation>
    <scope>NUCLEOTIDE SEQUENCE [LARGE SCALE GENOMIC DNA]</scope>
    <source>
        <strain evidence="2">cv. Yunnan</strain>
        <tissue evidence="1">Leaves</tissue>
    </source>
</reference>
<sequence>MAVIRTIDQKVSGNGTRPSDQQRVLQLTWSSVGLSQVFSWSMTDTQLSFLIENPEDLKKKNTFMELSNVLESNKFFVGLARFSSSLARSAGLWTSVLSGCTEIFGKDTSDVDSLEDPNVVQLPVVRQKLARSTSSSDDEFSQFLFSAMRALSLDSLLLDSSRFLI</sequence>
<comment type="caution">
    <text evidence="1">The sequence shown here is derived from an EMBL/GenBank/DDBJ whole genome shotgun (WGS) entry which is preliminary data.</text>
</comment>
<protein>
    <submittedName>
        <fullName evidence="1">Uncharacterized protein</fullName>
    </submittedName>
</protein>
<dbReference type="EMBL" id="CM042033">
    <property type="protein sequence ID" value="KAI3774316.1"/>
    <property type="molecule type" value="Genomic_DNA"/>
</dbReference>
<organism evidence="1 2">
    <name type="scientific">Smallanthus sonchifolius</name>
    <dbReference type="NCBI Taxonomy" id="185202"/>
    <lineage>
        <taxon>Eukaryota</taxon>
        <taxon>Viridiplantae</taxon>
        <taxon>Streptophyta</taxon>
        <taxon>Embryophyta</taxon>
        <taxon>Tracheophyta</taxon>
        <taxon>Spermatophyta</taxon>
        <taxon>Magnoliopsida</taxon>
        <taxon>eudicotyledons</taxon>
        <taxon>Gunneridae</taxon>
        <taxon>Pentapetalae</taxon>
        <taxon>asterids</taxon>
        <taxon>campanulids</taxon>
        <taxon>Asterales</taxon>
        <taxon>Asteraceae</taxon>
        <taxon>Asteroideae</taxon>
        <taxon>Heliantheae alliance</taxon>
        <taxon>Millerieae</taxon>
        <taxon>Smallanthus</taxon>
    </lineage>
</organism>